<gene>
    <name evidence="1" type="ORF">HCN51_57470</name>
</gene>
<protein>
    <submittedName>
        <fullName evidence="1">Uncharacterized protein</fullName>
    </submittedName>
</protein>
<evidence type="ECO:0000313" key="1">
    <source>
        <dbReference type="EMBL" id="NJP98908.1"/>
    </source>
</evidence>
<sequence>MPGEPVASDPQGASATHVRGAIAALEQLILGLAPDDPDLPGLAVQLHNVMGVMLRIEHATSLSASGAREDLPDQRGQSEHGGRCPVCTGPIRRAYTGRPAHYCTKICRQRAHRIRHRAARIAARLERERQGFSDTVALLAPLLVQLQELDQRVREQPTDRRCLDEFVATGWEPDSVEVAHEMQRHLATITAAARKHRAGVDDLHRAQAAERTTG</sequence>
<organism evidence="1 2">
    <name type="scientific">Nonomuraea composti</name>
    <dbReference type="NCBI Taxonomy" id="2720023"/>
    <lineage>
        <taxon>Bacteria</taxon>
        <taxon>Bacillati</taxon>
        <taxon>Actinomycetota</taxon>
        <taxon>Actinomycetes</taxon>
        <taxon>Streptosporangiales</taxon>
        <taxon>Streptosporangiaceae</taxon>
        <taxon>Nonomuraea</taxon>
    </lineage>
</organism>
<keyword evidence="2" id="KW-1185">Reference proteome</keyword>
<dbReference type="Proteomes" id="UP000696294">
    <property type="component" value="Unassembled WGS sequence"/>
</dbReference>
<proteinExistence type="predicted"/>
<reference evidence="1 2" key="1">
    <citation type="submission" date="2020-03" db="EMBL/GenBank/DDBJ databases">
        <title>WGS of actinomycetes isolated from Thailand.</title>
        <authorList>
            <person name="Thawai C."/>
        </authorList>
    </citation>
    <scope>NUCLEOTIDE SEQUENCE [LARGE SCALE GENOMIC DNA]</scope>
    <source>
        <strain evidence="1 2">FMUSA5-5</strain>
    </source>
</reference>
<accession>A0ABX1BW25</accession>
<name>A0ABX1BW25_9ACTN</name>
<evidence type="ECO:0000313" key="2">
    <source>
        <dbReference type="Proteomes" id="UP000696294"/>
    </source>
</evidence>
<comment type="caution">
    <text evidence="1">The sequence shown here is derived from an EMBL/GenBank/DDBJ whole genome shotgun (WGS) entry which is preliminary data.</text>
</comment>
<dbReference type="EMBL" id="JAATEP010000124">
    <property type="protein sequence ID" value="NJP98908.1"/>
    <property type="molecule type" value="Genomic_DNA"/>
</dbReference>
<dbReference type="RefSeq" id="WP_168022193.1">
    <property type="nucleotide sequence ID" value="NZ_JAATEP010000124.1"/>
</dbReference>